<comment type="caution">
    <text evidence="1">The sequence shown here is derived from an EMBL/GenBank/DDBJ whole genome shotgun (WGS) entry which is preliminary data.</text>
</comment>
<dbReference type="AlphaFoldDB" id="A0A645E2H5"/>
<evidence type="ECO:0008006" key="2">
    <source>
        <dbReference type="Google" id="ProtNLM"/>
    </source>
</evidence>
<organism evidence="1">
    <name type="scientific">bioreactor metagenome</name>
    <dbReference type="NCBI Taxonomy" id="1076179"/>
    <lineage>
        <taxon>unclassified sequences</taxon>
        <taxon>metagenomes</taxon>
        <taxon>ecological metagenomes</taxon>
    </lineage>
</organism>
<dbReference type="InterPro" id="IPR029033">
    <property type="entry name" value="His_PPase_superfam"/>
</dbReference>
<reference evidence="1" key="1">
    <citation type="submission" date="2019-08" db="EMBL/GenBank/DDBJ databases">
        <authorList>
            <person name="Kucharzyk K."/>
            <person name="Murdoch R.W."/>
            <person name="Higgins S."/>
            <person name="Loffler F."/>
        </authorList>
    </citation>
    <scope>NUCLEOTIDE SEQUENCE</scope>
</reference>
<name>A0A645E2H5_9ZZZZ</name>
<proteinExistence type="predicted"/>
<dbReference type="Gene3D" id="3.40.50.1240">
    <property type="entry name" value="Phosphoglycerate mutase-like"/>
    <property type="match status" value="1"/>
</dbReference>
<sequence length="137" mass="15496">MGRRQAVYYGQILRNLGIPISYPIVTSPFCRTIETAQLAFGRAAVQIDPFWVEIYNLSRNLPAEEQKQILHSLQSRLEIKPPEGSNKVIIAHSFPREIRLGEIPNMGTVIIKPLGQGMGYEVLSKLSLSDFMNRRSI</sequence>
<evidence type="ECO:0000313" key="1">
    <source>
        <dbReference type="EMBL" id="MPM95739.1"/>
    </source>
</evidence>
<accession>A0A645E2H5</accession>
<protein>
    <recommendedName>
        <fullName evidence="2">Histidine phosphatase family protein</fullName>
    </recommendedName>
</protein>
<dbReference type="SUPFAM" id="SSF53254">
    <property type="entry name" value="Phosphoglycerate mutase-like"/>
    <property type="match status" value="1"/>
</dbReference>
<gene>
    <name evidence="1" type="ORF">SDC9_142894</name>
</gene>
<dbReference type="EMBL" id="VSSQ01042195">
    <property type="protein sequence ID" value="MPM95739.1"/>
    <property type="molecule type" value="Genomic_DNA"/>
</dbReference>